<reference evidence="2" key="1">
    <citation type="journal article" date="2014" name="Science">
        <title>Ancient hybridizations among the ancestral genomes of bread wheat.</title>
        <authorList>
            <consortium name="International Wheat Genome Sequencing Consortium,"/>
            <person name="Marcussen T."/>
            <person name="Sandve S.R."/>
            <person name="Heier L."/>
            <person name="Spannagl M."/>
            <person name="Pfeifer M."/>
            <person name="Jakobsen K.S."/>
            <person name="Wulff B.B."/>
            <person name="Steuernagel B."/>
            <person name="Mayer K.F."/>
            <person name="Olsen O.A."/>
        </authorList>
    </citation>
    <scope>NUCLEOTIDE SEQUENCE [LARGE SCALE GENOMIC DNA]</scope>
    <source>
        <strain evidence="2">cv. AL8/78</strain>
    </source>
</reference>
<dbReference type="Gramene" id="AET0Gv20154200.11">
    <property type="protein sequence ID" value="AET0Gv20154200.11"/>
    <property type="gene ID" value="AET0Gv20154200"/>
</dbReference>
<sequence>MQPCWVWLQILLVVIHSKEFILFWGFFCDATMPTCCASDHAWLFRQFCYRPVEELNLVTGFVPVFTGL</sequence>
<dbReference type="EnsemblPlants" id="AET0Gv20154200.11">
    <property type="protein sequence ID" value="AET0Gv20154200.11"/>
    <property type="gene ID" value="AET0Gv20154200"/>
</dbReference>
<reference evidence="1" key="3">
    <citation type="submission" date="2019-03" db="UniProtKB">
        <authorList>
            <consortium name="EnsemblPlants"/>
        </authorList>
    </citation>
    <scope>IDENTIFICATION</scope>
</reference>
<protein>
    <submittedName>
        <fullName evidence="1">Uncharacterized protein</fullName>
    </submittedName>
</protein>
<keyword evidence="2" id="KW-1185">Reference proteome</keyword>
<proteinExistence type="predicted"/>
<reference evidence="2" key="2">
    <citation type="journal article" date="2017" name="Nat. Plants">
        <title>The Aegilops tauschii genome reveals multiple impacts of transposons.</title>
        <authorList>
            <person name="Zhao G."/>
            <person name="Zou C."/>
            <person name="Li K."/>
            <person name="Wang K."/>
            <person name="Li T."/>
            <person name="Gao L."/>
            <person name="Zhang X."/>
            <person name="Wang H."/>
            <person name="Yang Z."/>
            <person name="Liu X."/>
            <person name="Jiang W."/>
            <person name="Mao L."/>
            <person name="Kong X."/>
            <person name="Jiao Y."/>
            <person name="Jia J."/>
        </authorList>
    </citation>
    <scope>NUCLEOTIDE SEQUENCE [LARGE SCALE GENOMIC DNA]</scope>
    <source>
        <strain evidence="2">cv. AL8/78</strain>
    </source>
</reference>
<name>A0A452XGW6_AEGTS</name>
<accession>A0A452XGW6</accession>
<dbReference type="AlphaFoldDB" id="A0A452XGW6"/>
<evidence type="ECO:0000313" key="2">
    <source>
        <dbReference type="Proteomes" id="UP000015105"/>
    </source>
</evidence>
<evidence type="ECO:0000313" key="1">
    <source>
        <dbReference type="EnsemblPlants" id="AET0Gv20154200.11"/>
    </source>
</evidence>
<organism evidence="1 2">
    <name type="scientific">Aegilops tauschii subsp. strangulata</name>
    <name type="common">Goatgrass</name>
    <dbReference type="NCBI Taxonomy" id="200361"/>
    <lineage>
        <taxon>Eukaryota</taxon>
        <taxon>Viridiplantae</taxon>
        <taxon>Streptophyta</taxon>
        <taxon>Embryophyta</taxon>
        <taxon>Tracheophyta</taxon>
        <taxon>Spermatophyta</taxon>
        <taxon>Magnoliopsida</taxon>
        <taxon>Liliopsida</taxon>
        <taxon>Poales</taxon>
        <taxon>Poaceae</taxon>
        <taxon>BOP clade</taxon>
        <taxon>Pooideae</taxon>
        <taxon>Triticodae</taxon>
        <taxon>Triticeae</taxon>
        <taxon>Triticinae</taxon>
        <taxon>Aegilops</taxon>
    </lineage>
</organism>
<dbReference type="Proteomes" id="UP000015105">
    <property type="component" value="Unassembled WGS sequence"/>
</dbReference>